<keyword evidence="3" id="KW-1185">Reference proteome</keyword>
<dbReference type="Proteomes" id="UP000320421">
    <property type="component" value="Chromosome"/>
</dbReference>
<accession>A0A517PRQ2</accession>
<proteinExistence type="predicted"/>
<protein>
    <submittedName>
        <fullName evidence="2">Uncharacterized protein</fullName>
    </submittedName>
</protein>
<feature type="transmembrane region" description="Helical" evidence="1">
    <location>
        <begin position="94"/>
        <end position="110"/>
    </location>
</feature>
<gene>
    <name evidence="2" type="ORF">HG66A1_38460</name>
</gene>
<sequence length="199" mass="22646">MDPRLKLIFSGLAIVITFMAFIPYIRGILQGRIKPHLFSWLIWGMTTLIVFFAQLDADGGTGAWPIGVSGVITVYIAFLSYVKRGDISITRLDRLFFSAALLSIPCWYFTSNPMWAVILLTTIDLLGFGPTIRKAYDHPYEESLLFIFMFFLRNTFALLALESYSLTTVLFPLSICVVCLFLCTLISYRRRVVVAEQTR</sequence>
<name>A0A517PRQ2_9PLAN</name>
<feature type="transmembrane region" description="Helical" evidence="1">
    <location>
        <begin position="167"/>
        <end position="188"/>
    </location>
</feature>
<evidence type="ECO:0000256" key="1">
    <source>
        <dbReference type="SAM" id="Phobius"/>
    </source>
</evidence>
<dbReference type="OrthoDB" id="2242787at2"/>
<dbReference type="EMBL" id="CP036266">
    <property type="protein sequence ID" value="QDT22040.1"/>
    <property type="molecule type" value="Genomic_DNA"/>
</dbReference>
<evidence type="ECO:0000313" key="2">
    <source>
        <dbReference type="EMBL" id="QDT22040.1"/>
    </source>
</evidence>
<keyword evidence="1" id="KW-1133">Transmembrane helix</keyword>
<feature type="transmembrane region" description="Helical" evidence="1">
    <location>
        <begin position="37"/>
        <end position="55"/>
    </location>
</feature>
<keyword evidence="1" id="KW-0472">Membrane</keyword>
<feature type="transmembrane region" description="Helical" evidence="1">
    <location>
        <begin position="61"/>
        <end position="82"/>
    </location>
</feature>
<keyword evidence="1" id="KW-0812">Transmembrane</keyword>
<dbReference type="AlphaFoldDB" id="A0A517PRQ2"/>
<reference evidence="2 3" key="1">
    <citation type="submission" date="2019-02" db="EMBL/GenBank/DDBJ databases">
        <title>Deep-cultivation of Planctomycetes and their phenomic and genomic characterization uncovers novel biology.</title>
        <authorList>
            <person name="Wiegand S."/>
            <person name="Jogler M."/>
            <person name="Boedeker C."/>
            <person name="Pinto D."/>
            <person name="Vollmers J."/>
            <person name="Rivas-Marin E."/>
            <person name="Kohn T."/>
            <person name="Peeters S.H."/>
            <person name="Heuer A."/>
            <person name="Rast P."/>
            <person name="Oberbeckmann S."/>
            <person name="Bunk B."/>
            <person name="Jeske O."/>
            <person name="Meyerdierks A."/>
            <person name="Storesund J.E."/>
            <person name="Kallscheuer N."/>
            <person name="Luecker S."/>
            <person name="Lage O.M."/>
            <person name="Pohl T."/>
            <person name="Merkel B.J."/>
            <person name="Hornburger P."/>
            <person name="Mueller R.-W."/>
            <person name="Bruemmer F."/>
            <person name="Labrenz M."/>
            <person name="Spormann A.M."/>
            <person name="Op den Camp H."/>
            <person name="Overmann J."/>
            <person name="Amann R."/>
            <person name="Jetten M.S.M."/>
            <person name="Mascher T."/>
            <person name="Medema M.H."/>
            <person name="Devos D.P."/>
            <person name="Kaster A.-K."/>
            <person name="Ovreas L."/>
            <person name="Rohde M."/>
            <person name="Galperin M.Y."/>
            <person name="Jogler C."/>
        </authorList>
    </citation>
    <scope>NUCLEOTIDE SEQUENCE [LARGE SCALE GENOMIC DNA]</scope>
    <source>
        <strain evidence="2 3">HG66A1</strain>
    </source>
</reference>
<evidence type="ECO:0000313" key="3">
    <source>
        <dbReference type="Proteomes" id="UP000320421"/>
    </source>
</evidence>
<dbReference type="RefSeq" id="WP_145187265.1">
    <property type="nucleotide sequence ID" value="NZ_CP036266.1"/>
</dbReference>
<organism evidence="2 3">
    <name type="scientific">Gimesia chilikensis</name>
    <dbReference type="NCBI Taxonomy" id="2605989"/>
    <lineage>
        <taxon>Bacteria</taxon>
        <taxon>Pseudomonadati</taxon>
        <taxon>Planctomycetota</taxon>
        <taxon>Planctomycetia</taxon>
        <taxon>Planctomycetales</taxon>
        <taxon>Planctomycetaceae</taxon>
        <taxon>Gimesia</taxon>
    </lineage>
</organism>
<feature type="transmembrane region" description="Helical" evidence="1">
    <location>
        <begin position="6"/>
        <end position="25"/>
    </location>
</feature>